<protein>
    <recommendedName>
        <fullName evidence="11 15">Leucyl/phenylalanyl-tRNA--protein transferase</fullName>
        <ecNumber evidence="10 15">2.3.2.6</ecNumber>
    </recommendedName>
    <alternativeName>
        <fullName evidence="12 15">L/F-transferase</fullName>
    </alternativeName>
    <alternativeName>
        <fullName evidence="13 15">Leucyltransferase</fullName>
    </alternativeName>
    <alternativeName>
        <fullName evidence="14 15">Phenyalanyltransferase</fullName>
    </alternativeName>
</protein>
<dbReference type="PANTHER" id="PTHR30098">
    <property type="entry name" value="LEUCYL/PHENYLALANYL-TRNA--PROTEIN TRANSFERASE"/>
    <property type="match status" value="1"/>
</dbReference>
<dbReference type="Gene3D" id="3.30.70.3550">
    <property type="entry name" value="Leucyl/phenylalanyl-tRNA-protein transferase, N-terminal domain"/>
    <property type="match status" value="1"/>
</dbReference>
<comment type="catalytic activity">
    <reaction evidence="6 15">
        <text>N-terminal L-arginyl-[protein] + L-leucyl-tRNA(Leu) = N-terminal L-leucyl-L-arginyl-[protein] + tRNA(Leu) + H(+)</text>
        <dbReference type="Rhea" id="RHEA:50416"/>
        <dbReference type="Rhea" id="RHEA-COMP:9613"/>
        <dbReference type="Rhea" id="RHEA-COMP:9622"/>
        <dbReference type="Rhea" id="RHEA-COMP:12672"/>
        <dbReference type="Rhea" id="RHEA-COMP:12673"/>
        <dbReference type="ChEBI" id="CHEBI:15378"/>
        <dbReference type="ChEBI" id="CHEBI:64719"/>
        <dbReference type="ChEBI" id="CHEBI:78442"/>
        <dbReference type="ChEBI" id="CHEBI:78494"/>
        <dbReference type="ChEBI" id="CHEBI:133044"/>
        <dbReference type="EC" id="2.3.2.6"/>
    </reaction>
</comment>
<evidence type="ECO:0000256" key="8">
    <source>
        <dbReference type="ARBA" id="ARBA00054043"/>
    </source>
</evidence>
<accession>A0A8J6N545</accession>
<evidence type="ECO:0000256" key="15">
    <source>
        <dbReference type="HAMAP-Rule" id="MF_00688"/>
    </source>
</evidence>
<gene>
    <name evidence="15" type="primary">aat</name>
    <name evidence="16" type="ORF">H8E80_05670</name>
</gene>
<comment type="caution">
    <text evidence="16">The sequence shown here is derived from an EMBL/GenBank/DDBJ whole genome shotgun (WGS) entry which is preliminary data.</text>
</comment>
<dbReference type="SUPFAM" id="SSF55729">
    <property type="entry name" value="Acyl-CoA N-acyltransferases (Nat)"/>
    <property type="match status" value="1"/>
</dbReference>
<evidence type="ECO:0000256" key="1">
    <source>
        <dbReference type="ARBA" id="ARBA00004496"/>
    </source>
</evidence>
<dbReference type="InterPro" id="IPR016181">
    <property type="entry name" value="Acyl_CoA_acyltransferase"/>
</dbReference>
<keyword evidence="2 15" id="KW-0963">Cytoplasm</keyword>
<organism evidence="16 17">
    <name type="scientific">Candidatus Desulfaltia bathyphila</name>
    <dbReference type="NCBI Taxonomy" id="2841697"/>
    <lineage>
        <taxon>Bacteria</taxon>
        <taxon>Pseudomonadati</taxon>
        <taxon>Thermodesulfobacteriota</taxon>
        <taxon>Desulfobacteria</taxon>
        <taxon>Desulfobacterales</taxon>
        <taxon>Desulfobacterales incertae sedis</taxon>
        <taxon>Candidatus Desulfaltia</taxon>
    </lineage>
</organism>
<dbReference type="Gene3D" id="3.40.630.70">
    <property type="entry name" value="Leucyl/phenylalanyl-tRNA-protein transferase, C-terminal domain"/>
    <property type="match status" value="1"/>
</dbReference>
<sequence length="239" mass="27472">MPVFLLSDEIKFPSPQLARNDGLLAVGGDLSQKRLLLAYSMGIFPWFSYENHILWWSPDPRLVLYPYEIKVSKTLKKVIQKDIFHITIDQAFNQVITSCARIRLQKNEGTWIDEDMVKAYCSLHESGFAHSVEAWYEGELAGGLYGVSLGKFFSGESMFTRVNNASKVALVFLVEYLKKLSFDIIDCQVSTKHLINFGAREIPRKDFLKQLEKSLEAPTKKGRWKCNFEFSLWSLCAPW</sequence>
<reference evidence="16 17" key="1">
    <citation type="submission" date="2020-08" db="EMBL/GenBank/DDBJ databases">
        <title>Bridging the membrane lipid divide: bacteria of the FCB group superphylum have the potential to synthesize archaeal ether lipids.</title>
        <authorList>
            <person name="Villanueva L."/>
            <person name="Von Meijenfeldt F.A.B."/>
            <person name="Westbye A.B."/>
            <person name="Yadav S."/>
            <person name="Hopmans E.C."/>
            <person name="Dutilh B.E."/>
            <person name="Sinninghe Damste J.S."/>
        </authorList>
    </citation>
    <scope>NUCLEOTIDE SEQUENCE [LARGE SCALE GENOMIC DNA]</scope>
    <source>
        <strain evidence="16">NIOZ-UU82</strain>
    </source>
</reference>
<dbReference type="InterPro" id="IPR042221">
    <property type="entry name" value="Leu/Phe-tRNA_Trfase_N"/>
</dbReference>
<dbReference type="GO" id="GO:0008914">
    <property type="term" value="F:leucyl-tRNA--protein transferase activity"/>
    <property type="evidence" value="ECO:0007669"/>
    <property type="project" value="UniProtKB-UniRule"/>
</dbReference>
<evidence type="ECO:0000256" key="12">
    <source>
        <dbReference type="ARBA" id="ARBA00077136"/>
    </source>
</evidence>
<evidence type="ECO:0000256" key="14">
    <source>
        <dbReference type="ARBA" id="ARBA00083640"/>
    </source>
</evidence>
<evidence type="ECO:0000256" key="2">
    <source>
        <dbReference type="ARBA" id="ARBA00022490"/>
    </source>
</evidence>
<proteinExistence type="inferred from homology"/>
<dbReference type="FunFam" id="3.40.630.70:FF:000001">
    <property type="entry name" value="Leucyl/phenylalanyl-tRNA--protein transferase"/>
    <property type="match status" value="1"/>
</dbReference>
<dbReference type="Pfam" id="PF03588">
    <property type="entry name" value="Leu_Phe_trans"/>
    <property type="match status" value="1"/>
</dbReference>
<comment type="similarity">
    <text evidence="9 15">Belongs to the L/F-transferase family.</text>
</comment>
<evidence type="ECO:0000256" key="13">
    <source>
        <dbReference type="ARBA" id="ARBA00077165"/>
    </source>
</evidence>
<evidence type="ECO:0000256" key="11">
    <source>
        <dbReference type="ARBA" id="ARBA00074372"/>
    </source>
</evidence>
<dbReference type="InterPro" id="IPR004616">
    <property type="entry name" value="Leu/Phe-tRNA_Trfase"/>
</dbReference>
<evidence type="ECO:0000256" key="6">
    <source>
        <dbReference type="ARBA" id="ARBA00050652"/>
    </source>
</evidence>
<comment type="function">
    <text evidence="8 15">Functions in the N-end rule pathway of protein degradation where it conjugates Leu, Phe and, less efficiently, Met from aminoacyl-tRNAs to the N-termini of proteins containing an N-terminal arginine or lysine.</text>
</comment>
<evidence type="ECO:0000256" key="9">
    <source>
        <dbReference type="ARBA" id="ARBA00061535"/>
    </source>
</evidence>
<dbReference type="GO" id="GO:0030163">
    <property type="term" value="P:protein catabolic process"/>
    <property type="evidence" value="ECO:0007669"/>
    <property type="project" value="UniProtKB-UniRule"/>
</dbReference>
<dbReference type="InterPro" id="IPR042203">
    <property type="entry name" value="Leu/Phe-tRNA_Trfase_C"/>
</dbReference>
<evidence type="ECO:0000313" key="17">
    <source>
        <dbReference type="Proteomes" id="UP000603545"/>
    </source>
</evidence>
<dbReference type="EC" id="2.3.2.6" evidence="10 15"/>
<dbReference type="NCBIfam" id="TIGR00667">
    <property type="entry name" value="aat"/>
    <property type="match status" value="1"/>
</dbReference>
<keyword evidence="3 15" id="KW-0808">Transferase</keyword>
<keyword evidence="4 15" id="KW-0012">Acyltransferase</keyword>
<dbReference type="Proteomes" id="UP000603545">
    <property type="component" value="Unassembled WGS sequence"/>
</dbReference>
<dbReference type="PANTHER" id="PTHR30098:SF2">
    <property type="entry name" value="LEUCYL_PHENYLALANYL-TRNA--PROTEIN TRANSFERASE"/>
    <property type="match status" value="1"/>
</dbReference>
<evidence type="ECO:0000256" key="7">
    <source>
        <dbReference type="ARBA" id="ARBA00051538"/>
    </source>
</evidence>
<evidence type="ECO:0000256" key="5">
    <source>
        <dbReference type="ARBA" id="ARBA00050607"/>
    </source>
</evidence>
<evidence type="ECO:0000256" key="3">
    <source>
        <dbReference type="ARBA" id="ARBA00022679"/>
    </source>
</evidence>
<comment type="catalytic activity">
    <reaction evidence="5 15">
        <text>L-phenylalanyl-tRNA(Phe) + an N-terminal L-alpha-aminoacyl-[protein] = an N-terminal L-phenylalanyl-L-alpha-aminoacyl-[protein] + tRNA(Phe)</text>
        <dbReference type="Rhea" id="RHEA:43632"/>
        <dbReference type="Rhea" id="RHEA-COMP:9668"/>
        <dbReference type="Rhea" id="RHEA-COMP:9699"/>
        <dbReference type="Rhea" id="RHEA-COMP:10636"/>
        <dbReference type="Rhea" id="RHEA-COMP:10637"/>
        <dbReference type="ChEBI" id="CHEBI:78442"/>
        <dbReference type="ChEBI" id="CHEBI:78531"/>
        <dbReference type="ChEBI" id="CHEBI:78597"/>
        <dbReference type="ChEBI" id="CHEBI:83561"/>
        <dbReference type="EC" id="2.3.2.6"/>
    </reaction>
</comment>
<dbReference type="EMBL" id="JACNLL010000055">
    <property type="protein sequence ID" value="MBC8199519.1"/>
    <property type="molecule type" value="Genomic_DNA"/>
</dbReference>
<evidence type="ECO:0000256" key="4">
    <source>
        <dbReference type="ARBA" id="ARBA00023315"/>
    </source>
</evidence>
<evidence type="ECO:0000256" key="10">
    <source>
        <dbReference type="ARBA" id="ARBA00066767"/>
    </source>
</evidence>
<name>A0A8J6N545_9BACT</name>
<evidence type="ECO:0000313" key="16">
    <source>
        <dbReference type="EMBL" id="MBC8199519.1"/>
    </source>
</evidence>
<dbReference type="HAMAP" id="MF_00688">
    <property type="entry name" value="Leu_Phe_trans"/>
    <property type="match status" value="1"/>
</dbReference>
<dbReference type="AlphaFoldDB" id="A0A8J6N545"/>
<comment type="catalytic activity">
    <reaction evidence="7 15">
        <text>N-terminal L-lysyl-[protein] + L-leucyl-tRNA(Leu) = N-terminal L-leucyl-L-lysyl-[protein] + tRNA(Leu) + H(+)</text>
        <dbReference type="Rhea" id="RHEA:12340"/>
        <dbReference type="Rhea" id="RHEA-COMP:9613"/>
        <dbReference type="Rhea" id="RHEA-COMP:9622"/>
        <dbReference type="Rhea" id="RHEA-COMP:12670"/>
        <dbReference type="Rhea" id="RHEA-COMP:12671"/>
        <dbReference type="ChEBI" id="CHEBI:15378"/>
        <dbReference type="ChEBI" id="CHEBI:65249"/>
        <dbReference type="ChEBI" id="CHEBI:78442"/>
        <dbReference type="ChEBI" id="CHEBI:78494"/>
        <dbReference type="ChEBI" id="CHEBI:133043"/>
        <dbReference type="EC" id="2.3.2.6"/>
    </reaction>
</comment>
<comment type="subcellular location">
    <subcellularLocation>
        <location evidence="1 15">Cytoplasm</location>
    </subcellularLocation>
</comment>
<dbReference type="GO" id="GO:0005737">
    <property type="term" value="C:cytoplasm"/>
    <property type="evidence" value="ECO:0007669"/>
    <property type="project" value="UniProtKB-SubCell"/>
</dbReference>
<dbReference type="FunFam" id="3.30.70.3550:FF:000001">
    <property type="entry name" value="Leucyl/phenylalanyl-tRNA--protein transferase"/>
    <property type="match status" value="1"/>
</dbReference>